<proteinExistence type="inferred from homology"/>
<reference evidence="10 11" key="1">
    <citation type="submission" date="2018-08" db="EMBL/GenBank/DDBJ databases">
        <title>Genome analysis of the thermophilic bacterium of the candidate phylum Aminicenantes from deep subsurface aquifer revealed its physiology and ecological role.</title>
        <authorList>
            <person name="Kadnikov V.V."/>
            <person name="Mardanov A.V."/>
            <person name="Beletsky A.V."/>
            <person name="Karnachuk O.V."/>
            <person name="Ravin N.V."/>
        </authorList>
    </citation>
    <scope>NUCLEOTIDE SEQUENCE [LARGE SCALE GENOMIC DNA]</scope>
    <source>
        <strain evidence="10">BY38</strain>
    </source>
</reference>
<comment type="similarity">
    <text evidence="6">Belongs to the UvrC family.</text>
</comment>
<comment type="function">
    <text evidence="6">The UvrABC repair system catalyzes the recognition and processing of DNA lesions. UvrC both incises the 5' and 3' sides of the lesion. The N-terminal half is responsible for the 3' incision and the C-terminal half is responsible for the 5' incision.</text>
</comment>
<dbReference type="Proteomes" id="UP000257323">
    <property type="component" value="Unassembled WGS sequence"/>
</dbReference>
<evidence type="ECO:0000256" key="6">
    <source>
        <dbReference type="HAMAP-Rule" id="MF_00203"/>
    </source>
</evidence>
<feature type="domain" description="GIY-YIG" evidence="8">
    <location>
        <begin position="15"/>
        <end position="92"/>
    </location>
</feature>
<dbReference type="GO" id="GO:0003677">
    <property type="term" value="F:DNA binding"/>
    <property type="evidence" value="ECO:0007669"/>
    <property type="project" value="UniProtKB-UniRule"/>
</dbReference>
<dbReference type="GO" id="GO:0009432">
    <property type="term" value="P:SOS response"/>
    <property type="evidence" value="ECO:0007669"/>
    <property type="project" value="UniProtKB-UniRule"/>
</dbReference>
<dbReference type="Gene3D" id="1.10.150.20">
    <property type="entry name" value="5' to 3' exonuclease, C-terminal subdomain"/>
    <property type="match status" value="1"/>
</dbReference>
<feature type="domain" description="UVR" evidence="7">
    <location>
        <begin position="202"/>
        <end position="237"/>
    </location>
</feature>
<dbReference type="Gene3D" id="4.10.860.10">
    <property type="entry name" value="UVR domain"/>
    <property type="match status" value="1"/>
</dbReference>
<dbReference type="PANTHER" id="PTHR30562">
    <property type="entry name" value="UVRC/OXIDOREDUCTASE"/>
    <property type="match status" value="1"/>
</dbReference>
<dbReference type="PROSITE" id="PS50151">
    <property type="entry name" value="UVR"/>
    <property type="match status" value="1"/>
</dbReference>
<evidence type="ECO:0000256" key="4">
    <source>
        <dbReference type="ARBA" id="ARBA00022881"/>
    </source>
</evidence>
<dbReference type="HAMAP" id="MF_00203">
    <property type="entry name" value="UvrC"/>
    <property type="match status" value="1"/>
</dbReference>
<evidence type="ECO:0000259" key="9">
    <source>
        <dbReference type="PROSITE" id="PS50165"/>
    </source>
</evidence>
<evidence type="ECO:0000256" key="1">
    <source>
        <dbReference type="ARBA" id="ARBA00022490"/>
    </source>
</evidence>
<name>A0A3E2BKR3_9BACT</name>
<dbReference type="SUPFAM" id="SSF47781">
    <property type="entry name" value="RuvA domain 2-like"/>
    <property type="match status" value="1"/>
</dbReference>
<dbReference type="GO" id="GO:0009381">
    <property type="term" value="F:excinuclease ABC activity"/>
    <property type="evidence" value="ECO:0007669"/>
    <property type="project" value="UniProtKB-UniRule"/>
</dbReference>
<gene>
    <name evidence="6" type="primary">uvrC</name>
    <name evidence="10" type="ORF">OP8BY_0442</name>
</gene>
<dbReference type="SUPFAM" id="SSF46600">
    <property type="entry name" value="C-terminal UvrC-binding domain of UvrB"/>
    <property type="match status" value="1"/>
</dbReference>
<dbReference type="InterPro" id="IPR004791">
    <property type="entry name" value="UvrC"/>
</dbReference>
<dbReference type="Gene3D" id="3.40.1440.10">
    <property type="entry name" value="GIY-YIG endonuclease"/>
    <property type="match status" value="1"/>
</dbReference>
<dbReference type="NCBIfam" id="NF001824">
    <property type="entry name" value="PRK00558.1-5"/>
    <property type="match status" value="1"/>
</dbReference>
<protein>
    <recommendedName>
        <fullName evidence="6">UvrABC system protein C</fullName>
        <shortName evidence="6">Protein UvrC</shortName>
    </recommendedName>
    <alternativeName>
        <fullName evidence="6">Excinuclease ABC subunit C</fullName>
    </alternativeName>
</protein>
<dbReference type="InterPro" id="IPR036876">
    <property type="entry name" value="UVR_dom_sf"/>
</dbReference>
<evidence type="ECO:0000256" key="5">
    <source>
        <dbReference type="ARBA" id="ARBA00023204"/>
    </source>
</evidence>
<keyword evidence="6" id="KW-0742">SOS response</keyword>
<dbReference type="PROSITE" id="PS50165">
    <property type="entry name" value="UVRC"/>
    <property type="match status" value="1"/>
</dbReference>
<accession>A0A3E2BKR3</accession>
<dbReference type="InterPro" id="IPR001162">
    <property type="entry name" value="UvrC_RNase_H_dom"/>
</dbReference>
<keyword evidence="2 6" id="KW-0227">DNA damage</keyword>
<dbReference type="Pfam" id="PF14520">
    <property type="entry name" value="HHH_5"/>
    <property type="match status" value="1"/>
</dbReference>
<evidence type="ECO:0000313" key="10">
    <source>
        <dbReference type="EMBL" id="RFT15333.1"/>
    </source>
</evidence>
<dbReference type="CDD" id="cd10434">
    <property type="entry name" value="GIY-YIG_UvrC_Cho"/>
    <property type="match status" value="1"/>
</dbReference>
<feature type="domain" description="UvrC family homology region profile" evidence="9">
    <location>
        <begin position="253"/>
        <end position="472"/>
    </location>
</feature>
<dbReference type="InterPro" id="IPR047296">
    <property type="entry name" value="GIY-YIG_UvrC_Cho"/>
</dbReference>
<dbReference type="GO" id="GO:0009380">
    <property type="term" value="C:excinuclease repair complex"/>
    <property type="evidence" value="ECO:0007669"/>
    <property type="project" value="InterPro"/>
</dbReference>
<dbReference type="Pfam" id="PF02151">
    <property type="entry name" value="UVR"/>
    <property type="match status" value="1"/>
</dbReference>
<dbReference type="PANTHER" id="PTHR30562:SF1">
    <property type="entry name" value="UVRABC SYSTEM PROTEIN C"/>
    <property type="match status" value="1"/>
</dbReference>
<comment type="subunit">
    <text evidence="6">Interacts with UvrB in an incision complex.</text>
</comment>
<dbReference type="InterPro" id="IPR000305">
    <property type="entry name" value="GIY-YIG_endonuc"/>
</dbReference>
<keyword evidence="3 6" id="KW-0228">DNA excision</keyword>
<evidence type="ECO:0000313" key="11">
    <source>
        <dbReference type="Proteomes" id="UP000257323"/>
    </source>
</evidence>
<dbReference type="NCBIfam" id="TIGR00194">
    <property type="entry name" value="uvrC"/>
    <property type="match status" value="1"/>
</dbReference>
<dbReference type="Gene3D" id="3.30.420.340">
    <property type="entry name" value="UvrC, RNAse H endonuclease domain"/>
    <property type="match status" value="1"/>
</dbReference>
<dbReference type="InterPro" id="IPR010994">
    <property type="entry name" value="RuvA_2-like"/>
</dbReference>
<dbReference type="GO" id="GO:0006289">
    <property type="term" value="P:nucleotide-excision repair"/>
    <property type="evidence" value="ECO:0007669"/>
    <property type="project" value="UniProtKB-UniRule"/>
</dbReference>
<evidence type="ECO:0000259" key="7">
    <source>
        <dbReference type="PROSITE" id="PS50151"/>
    </source>
</evidence>
<evidence type="ECO:0000259" key="8">
    <source>
        <dbReference type="PROSITE" id="PS50164"/>
    </source>
</evidence>
<keyword evidence="4 6" id="KW-0267">Excision nuclease</keyword>
<dbReference type="FunFam" id="3.40.1440.10:FF:000001">
    <property type="entry name" value="UvrABC system protein C"/>
    <property type="match status" value="1"/>
</dbReference>
<keyword evidence="1 6" id="KW-0963">Cytoplasm</keyword>
<dbReference type="SMART" id="SM00465">
    <property type="entry name" value="GIYc"/>
    <property type="match status" value="1"/>
</dbReference>
<dbReference type="Pfam" id="PF22920">
    <property type="entry name" value="UvrC_RNaseH"/>
    <property type="match status" value="1"/>
</dbReference>
<dbReference type="SUPFAM" id="SSF82771">
    <property type="entry name" value="GIY-YIG endonuclease"/>
    <property type="match status" value="1"/>
</dbReference>
<dbReference type="InterPro" id="IPR038476">
    <property type="entry name" value="UvrC_RNase_H_dom_sf"/>
</dbReference>
<dbReference type="Pfam" id="PF08459">
    <property type="entry name" value="UvrC_RNaseH_dom"/>
    <property type="match status" value="1"/>
</dbReference>
<comment type="subcellular location">
    <subcellularLocation>
        <location evidence="6">Cytoplasm</location>
    </subcellularLocation>
</comment>
<sequence>MKIEQLRQKIKKFPARPGIYFFKNDRGEVIYIGKARSLRDRVRSYFLPSPDLKVQNILSETADIDYLLVSSEKEASFIENNYIQFYQPRFNLRLKDDKSFPFIKVTLNEQFPGVYLCRRVEDDGARYFGPFSPADEARKLISFMARVFGLRTCENTVFRNRRRPCLEYDLKMCSGPCVGLINPDDYRENLSRALLLLEGKRLELHRQLQEKMERASSELRFEEAARWRDALKALENLKETQRVISTEKENLDIVGFSRSQDKAGVLIFHMRDGRIRSSSGRLLELNEGETDERVLARALRQFYSAQEPPESILLPFKLPAEALAEMVTELATRKQNVRWLYPESKKRKVLLELAGQNAALLLEKEEPSGPLAELQARLALPHLPRRVEGFDISTTTGTEPVGSLVVFIDGQPARSEYRKYKIRTVSGPDDYASLREVIERRLRRLLAEKGPLPDLVFVDGGKGQLNLARQVLESLNLGQVPVCSLAKKEEIIFSEAHPEGLRLDPTSPVLKLLQHIRDEAHRFAISFHRRRRQKRSLTSALDGIPGLGPARKKRLLQVFGNVAAIRSAPVEELARVLGPRLAATVKDRLS</sequence>
<keyword evidence="5 6" id="KW-0234">DNA repair</keyword>
<comment type="caution">
    <text evidence="10">The sequence shown here is derived from an EMBL/GenBank/DDBJ whole genome shotgun (WGS) entry which is preliminary data.</text>
</comment>
<dbReference type="AlphaFoldDB" id="A0A3E2BKR3"/>
<dbReference type="GO" id="GO:0005737">
    <property type="term" value="C:cytoplasm"/>
    <property type="evidence" value="ECO:0007669"/>
    <property type="project" value="UniProtKB-SubCell"/>
</dbReference>
<organism evidence="10 11">
    <name type="scientific">Candidatus Saccharicenans subterraneus</name>
    <dbReference type="NCBI Taxonomy" id="2508984"/>
    <lineage>
        <taxon>Bacteria</taxon>
        <taxon>Candidatus Aminicenantota</taxon>
        <taxon>Candidatus Aminicenantia</taxon>
        <taxon>Candidatus Aminicenantales</taxon>
        <taxon>Candidatus Saccharicenantaceae</taxon>
        <taxon>Candidatus Saccharicenans</taxon>
    </lineage>
</organism>
<evidence type="ECO:0000256" key="2">
    <source>
        <dbReference type="ARBA" id="ARBA00022763"/>
    </source>
</evidence>
<dbReference type="InterPro" id="IPR001943">
    <property type="entry name" value="UVR_dom"/>
</dbReference>
<dbReference type="InterPro" id="IPR035901">
    <property type="entry name" value="GIY-YIG_endonuc_sf"/>
</dbReference>
<dbReference type="EMBL" id="QUAH01000010">
    <property type="protein sequence ID" value="RFT15333.1"/>
    <property type="molecule type" value="Genomic_DNA"/>
</dbReference>
<dbReference type="InterPro" id="IPR050066">
    <property type="entry name" value="UvrABC_protein_C"/>
</dbReference>
<dbReference type="PROSITE" id="PS50164">
    <property type="entry name" value="GIY_YIG"/>
    <property type="match status" value="1"/>
</dbReference>
<evidence type="ECO:0000256" key="3">
    <source>
        <dbReference type="ARBA" id="ARBA00022769"/>
    </source>
</evidence>